<organism evidence="1 2">
    <name type="scientific">Clostridium tanneri</name>
    <dbReference type="NCBI Taxonomy" id="3037988"/>
    <lineage>
        <taxon>Bacteria</taxon>
        <taxon>Bacillati</taxon>
        <taxon>Bacillota</taxon>
        <taxon>Clostridia</taxon>
        <taxon>Eubacteriales</taxon>
        <taxon>Clostridiaceae</taxon>
        <taxon>Clostridium</taxon>
    </lineage>
</organism>
<reference evidence="1 2" key="1">
    <citation type="submission" date="2023-04" db="EMBL/GenBank/DDBJ databases">
        <title>Clostridium tannerae sp. nov., isolated from the fecal material of an alpaca.</title>
        <authorList>
            <person name="Miller S."/>
            <person name="Hendry M."/>
            <person name="King J."/>
            <person name="Sankaranarayanan K."/>
            <person name="Lawson P.A."/>
        </authorList>
    </citation>
    <scope>NUCLEOTIDE SEQUENCE [LARGE SCALE GENOMIC DNA]</scope>
    <source>
        <strain evidence="1 2">A1-XYC3</strain>
    </source>
</reference>
<dbReference type="EMBL" id="JARUJP010000009">
    <property type="protein sequence ID" value="MDW8801354.1"/>
    <property type="molecule type" value="Genomic_DNA"/>
</dbReference>
<evidence type="ECO:0000313" key="2">
    <source>
        <dbReference type="Proteomes" id="UP001281656"/>
    </source>
</evidence>
<keyword evidence="2" id="KW-1185">Reference proteome</keyword>
<accession>A0ABU4JT61</accession>
<protein>
    <recommendedName>
        <fullName evidence="3">Protein kinase domain-containing protein</fullName>
    </recommendedName>
</protein>
<evidence type="ECO:0008006" key="3">
    <source>
        <dbReference type="Google" id="ProtNLM"/>
    </source>
</evidence>
<sequence length="166" mass="19689">MSSLEMLLFEEIFLMNSDEIDKNFQYLGEGAGRIIYALDDDYVIKMSKFAGGDKQCKTEHYIYNHVQDHLKKYLCPVVWYKDDILIMRRAVPLAKKREERKQNVFNVLGIREDNIFYKNIQQLVQSFDLLYGDVKNLSSWGLIDNQVVLIDYGCTNKIYRKYFTKK</sequence>
<gene>
    <name evidence="1" type="ORF">P8V03_09325</name>
</gene>
<dbReference type="RefSeq" id="WP_261670109.1">
    <property type="nucleotide sequence ID" value="NZ_JARUJP010000009.1"/>
</dbReference>
<name>A0ABU4JT61_9CLOT</name>
<dbReference type="Proteomes" id="UP001281656">
    <property type="component" value="Unassembled WGS sequence"/>
</dbReference>
<dbReference type="Gene3D" id="3.30.200.20">
    <property type="entry name" value="Phosphorylase Kinase, domain 1"/>
    <property type="match status" value="1"/>
</dbReference>
<comment type="caution">
    <text evidence="1">The sequence shown here is derived from an EMBL/GenBank/DDBJ whole genome shotgun (WGS) entry which is preliminary data.</text>
</comment>
<proteinExistence type="predicted"/>
<evidence type="ECO:0000313" key="1">
    <source>
        <dbReference type="EMBL" id="MDW8801354.1"/>
    </source>
</evidence>